<keyword evidence="2 4" id="KW-0378">Hydrolase</keyword>
<dbReference type="Proteomes" id="UP000324738">
    <property type="component" value="Unassembled WGS sequence"/>
</dbReference>
<evidence type="ECO:0000256" key="2">
    <source>
        <dbReference type="ARBA" id="ARBA00022801"/>
    </source>
</evidence>
<dbReference type="EMBL" id="VTWH01000006">
    <property type="protein sequence ID" value="KAA0968247.1"/>
    <property type="molecule type" value="Genomic_DNA"/>
</dbReference>
<dbReference type="OrthoDB" id="9813962at2"/>
<dbReference type="PIRSF" id="PIRSF006305">
    <property type="entry name" value="Maf"/>
    <property type="match status" value="1"/>
</dbReference>
<dbReference type="RefSeq" id="WP_149301765.1">
    <property type="nucleotide sequence ID" value="NZ_VTWH01000006.1"/>
</dbReference>
<keyword evidence="6" id="KW-1185">Reference proteome</keyword>
<feature type="active site" description="Proton acceptor" evidence="4">
    <location>
        <position position="82"/>
    </location>
</feature>
<dbReference type="EC" id="3.6.1.9" evidence="4"/>
<comment type="catalytic activity">
    <reaction evidence="4">
        <text>a 2'-deoxyribonucleoside 5'-triphosphate + H2O = a 2'-deoxyribonucleoside 5'-phosphate + diphosphate + H(+)</text>
        <dbReference type="Rhea" id="RHEA:44644"/>
        <dbReference type="ChEBI" id="CHEBI:15377"/>
        <dbReference type="ChEBI" id="CHEBI:15378"/>
        <dbReference type="ChEBI" id="CHEBI:33019"/>
        <dbReference type="ChEBI" id="CHEBI:61560"/>
        <dbReference type="ChEBI" id="CHEBI:65317"/>
        <dbReference type="EC" id="3.6.1.9"/>
    </reaction>
</comment>
<dbReference type="GO" id="GO:0009117">
    <property type="term" value="P:nucleotide metabolic process"/>
    <property type="evidence" value="ECO:0007669"/>
    <property type="project" value="UniProtKB-KW"/>
</dbReference>
<evidence type="ECO:0000313" key="6">
    <source>
        <dbReference type="Proteomes" id="UP000324738"/>
    </source>
</evidence>
<accession>A0A5B0DN08</accession>
<evidence type="ECO:0000256" key="1">
    <source>
        <dbReference type="ARBA" id="ARBA00001968"/>
    </source>
</evidence>
<proteinExistence type="inferred from homology"/>
<sequence>MGASDQANQTIVLASGSEHRRKLLENAGVAVSVTRSQIDERAVEVPMLKGGVGPEDIALVLAQAKAENVSERSPGAYVIGADQTLELDGELLHKPDTMEAARRTLLKLSGQTHRLHSAYCIVRNSEVLKSRVESAEIEFRDLTPEEIGQYLGKTGEIALSSVGCYQIEGRGLQLIKGIRGNFFTIVGLPMLPLLNDLRELGLLND</sequence>
<comment type="cofactor">
    <cofactor evidence="1 4">
        <name>a divalent metal cation</name>
        <dbReference type="ChEBI" id="CHEBI:60240"/>
    </cofactor>
</comment>
<dbReference type="Gene3D" id="3.90.950.10">
    <property type="match status" value="1"/>
</dbReference>
<evidence type="ECO:0000313" key="5">
    <source>
        <dbReference type="EMBL" id="KAA0968247.1"/>
    </source>
</evidence>
<name>A0A5B0DN08_9HYPH</name>
<evidence type="ECO:0000256" key="4">
    <source>
        <dbReference type="HAMAP-Rule" id="MF_00528"/>
    </source>
</evidence>
<keyword evidence="4" id="KW-0963">Cytoplasm</keyword>
<comment type="subcellular location">
    <subcellularLocation>
        <location evidence="4">Cytoplasm</location>
    </subcellularLocation>
</comment>
<dbReference type="GO" id="GO:0047429">
    <property type="term" value="F:nucleoside triphosphate diphosphatase activity"/>
    <property type="evidence" value="ECO:0007669"/>
    <property type="project" value="UniProtKB-EC"/>
</dbReference>
<dbReference type="InterPro" id="IPR003697">
    <property type="entry name" value="Maf-like"/>
</dbReference>
<keyword evidence="3 4" id="KW-0546">Nucleotide metabolism</keyword>
<dbReference type="GO" id="GO:0005737">
    <property type="term" value="C:cytoplasm"/>
    <property type="evidence" value="ECO:0007669"/>
    <property type="project" value="UniProtKB-SubCell"/>
</dbReference>
<dbReference type="NCBIfam" id="TIGR00172">
    <property type="entry name" value="maf"/>
    <property type="match status" value="1"/>
</dbReference>
<comment type="function">
    <text evidence="4">Nucleoside triphosphate pyrophosphatase. May have a dual role in cell division arrest and in preventing the incorporation of modified nucleotides into cellular nucleic acids.</text>
</comment>
<dbReference type="Pfam" id="PF02545">
    <property type="entry name" value="Maf"/>
    <property type="match status" value="1"/>
</dbReference>
<dbReference type="SUPFAM" id="SSF52972">
    <property type="entry name" value="ITPase-like"/>
    <property type="match status" value="1"/>
</dbReference>
<reference evidence="5 6" key="1">
    <citation type="submission" date="2019-08" db="EMBL/GenBank/DDBJ databases">
        <title>Aureimonas fodiniaquatilis sp. nov., isolated from a coal mine wastewater.</title>
        <authorList>
            <person name="Kim W."/>
        </authorList>
    </citation>
    <scope>NUCLEOTIDE SEQUENCE [LARGE SCALE GENOMIC DNA]</scope>
    <source>
        <strain evidence="5 6">CAU 1482</strain>
    </source>
</reference>
<comment type="caution">
    <text evidence="5">The sequence shown here is derived from an EMBL/GenBank/DDBJ whole genome shotgun (WGS) entry which is preliminary data.</text>
</comment>
<dbReference type="PANTHER" id="PTHR43213:SF5">
    <property type="entry name" value="BIFUNCTIONAL DTTP_UTP PYROPHOSPHATASE_METHYLTRANSFERASE PROTEIN-RELATED"/>
    <property type="match status" value="1"/>
</dbReference>
<evidence type="ECO:0000256" key="3">
    <source>
        <dbReference type="ARBA" id="ARBA00023080"/>
    </source>
</evidence>
<comment type="similarity">
    <text evidence="4">Belongs to the Maf family.</text>
</comment>
<dbReference type="InterPro" id="IPR029001">
    <property type="entry name" value="ITPase-like_fam"/>
</dbReference>
<comment type="catalytic activity">
    <reaction evidence="4">
        <text>a ribonucleoside 5'-triphosphate + H2O = a ribonucleoside 5'-phosphate + diphosphate + H(+)</text>
        <dbReference type="Rhea" id="RHEA:23996"/>
        <dbReference type="ChEBI" id="CHEBI:15377"/>
        <dbReference type="ChEBI" id="CHEBI:15378"/>
        <dbReference type="ChEBI" id="CHEBI:33019"/>
        <dbReference type="ChEBI" id="CHEBI:58043"/>
        <dbReference type="ChEBI" id="CHEBI:61557"/>
        <dbReference type="EC" id="3.6.1.9"/>
    </reaction>
</comment>
<protein>
    <recommendedName>
        <fullName evidence="4">Nucleoside triphosphate pyrophosphatase</fullName>
        <ecNumber evidence="4">3.6.1.9</ecNumber>
    </recommendedName>
    <alternativeName>
        <fullName evidence="4">Nucleotide pyrophosphatase</fullName>
        <shortName evidence="4">Nucleotide PPase</shortName>
    </alternativeName>
</protein>
<organism evidence="5 6">
    <name type="scientific">Aureimonas fodinaquatilis</name>
    <dbReference type="NCBI Taxonomy" id="2565783"/>
    <lineage>
        <taxon>Bacteria</taxon>
        <taxon>Pseudomonadati</taxon>
        <taxon>Pseudomonadota</taxon>
        <taxon>Alphaproteobacteria</taxon>
        <taxon>Hyphomicrobiales</taxon>
        <taxon>Aurantimonadaceae</taxon>
        <taxon>Aureimonas</taxon>
    </lineage>
</organism>
<gene>
    <name evidence="5" type="primary">maf</name>
    <name evidence="5" type="ORF">FPY71_18165</name>
</gene>
<dbReference type="CDD" id="cd00555">
    <property type="entry name" value="Maf"/>
    <property type="match status" value="1"/>
</dbReference>
<dbReference type="AlphaFoldDB" id="A0A5B0DN08"/>
<dbReference type="HAMAP" id="MF_00528">
    <property type="entry name" value="Maf"/>
    <property type="match status" value="1"/>
</dbReference>
<comment type="caution">
    <text evidence="4">Lacks conserved residue(s) required for the propagation of feature annotation.</text>
</comment>
<dbReference type="PANTHER" id="PTHR43213">
    <property type="entry name" value="BIFUNCTIONAL DTTP/UTP PYROPHOSPHATASE/METHYLTRANSFERASE PROTEIN-RELATED"/>
    <property type="match status" value="1"/>
</dbReference>